<reference evidence="10" key="1">
    <citation type="journal article" date="2019" name="Int. J. Syst. Evol. Microbiol.">
        <title>The Global Catalogue of Microorganisms (GCM) 10K type strain sequencing project: providing services to taxonomists for standard genome sequencing and annotation.</title>
        <authorList>
            <consortium name="The Broad Institute Genomics Platform"/>
            <consortium name="The Broad Institute Genome Sequencing Center for Infectious Disease"/>
            <person name="Wu L."/>
            <person name="Ma J."/>
        </authorList>
    </citation>
    <scope>NUCLEOTIDE SEQUENCE [LARGE SCALE GENOMIC DNA]</scope>
    <source>
        <strain evidence="10">ZS-22-S1</strain>
    </source>
</reference>
<dbReference type="PIRSF" id="PIRSF000110">
    <property type="entry name" value="G6PD"/>
    <property type="match status" value="1"/>
</dbReference>
<evidence type="ECO:0000256" key="1">
    <source>
        <dbReference type="ARBA" id="ARBA00004937"/>
    </source>
</evidence>
<evidence type="ECO:0000256" key="4">
    <source>
        <dbReference type="ARBA" id="ARBA00023002"/>
    </source>
</evidence>
<dbReference type="PANTHER" id="PTHR23429">
    <property type="entry name" value="GLUCOSE-6-PHOSPHATE 1-DEHYDROGENASE G6PD"/>
    <property type="match status" value="1"/>
</dbReference>
<comment type="caution">
    <text evidence="6">Lacks conserved residue(s) required for the propagation of feature annotation.</text>
</comment>
<dbReference type="EMBL" id="JBHSIS010000009">
    <property type="protein sequence ID" value="MFC4855792.1"/>
    <property type="molecule type" value="Genomic_DNA"/>
</dbReference>
<feature type="domain" description="Glucose-6-phosphate dehydrogenase NAD-binding" evidence="7">
    <location>
        <begin position="6"/>
        <end position="173"/>
    </location>
</feature>
<comment type="similarity">
    <text evidence="6">Belongs to the glucose-6-phosphate dehydrogenase family.</text>
</comment>
<dbReference type="PANTHER" id="PTHR23429:SF0">
    <property type="entry name" value="GLUCOSE-6-PHOSPHATE 1-DEHYDROGENASE"/>
    <property type="match status" value="1"/>
</dbReference>
<dbReference type="Pfam" id="PF00479">
    <property type="entry name" value="G6PD_N"/>
    <property type="match status" value="1"/>
</dbReference>
<dbReference type="RefSeq" id="WP_378057762.1">
    <property type="nucleotide sequence ID" value="NZ_JBHSIS010000009.1"/>
</dbReference>
<gene>
    <name evidence="6" type="primary">zwf</name>
    <name evidence="9" type="ORF">ACFPCV_19960</name>
</gene>
<keyword evidence="4 6" id="KW-0560">Oxidoreductase</keyword>
<feature type="binding site" evidence="6">
    <location>
        <position position="134"/>
    </location>
    <ligand>
        <name>NADP(+)</name>
        <dbReference type="ChEBI" id="CHEBI:58349"/>
    </ligand>
</feature>
<dbReference type="InterPro" id="IPR036291">
    <property type="entry name" value="NAD(P)-bd_dom_sf"/>
</dbReference>
<dbReference type="Gene3D" id="3.40.50.720">
    <property type="entry name" value="NAD(P)-binding Rossmann-like Domain"/>
    <property type="match status" value="1"/>
</dbReference>
<keyword evidence="5 6" id="KW-0119">Carbohydrate metabolism</keyword>
<feature type="binding site" evidence="6">
    <location>
        <position position="168"/>
    </location>
    <ligand>
        <name>substrate</name>
    </ligand>
</feature>
<feature type="binding site" evidence="6">
    <location>
        <position position="43"/>
    </location>
    <ligand>
        <name>NADP(+)</name>
        <dbReference type="ChEBI" id="CHEBI:58349"/>
    </ligand>
</feature>
<dbReference type="PRINTS" id="PR00079">
    <property type="entry name" value="G6PDHDRGNASE"/>
</dbReference>
<dbReference type="EC" id="1.1.1.49" evidence="6"/>
<sequence>MSNTLVILGAGGDLAGRYLLPALTRLAAAGELPPEVRIVGVDRGPGSDESFRDQARERLRRHLPDHDPQAAASLLERLCYRQADVTSADELATALRDLAPSTVYLALPNRVYGDTVAALSRAGLPEQTMLVFEKPFGTGLADACGLNETIRGGFGEHRVFRIDHFLAKQTVLNVLGLRFANRLFEPVWNNTHIERVDIVWDESLGLEGRAGYYDHAGALRDMIQNHLLQLLALIAMEPPTSLSERDLRDRKVDLLRAIAAPGPARMASATRRARYTAGRVDERDLPSYTDEEGVDPARGTETFAEVTLHIENWRWAGVPFRLRSGKALATDRREIAVHFRPVPHQPFATIDDQATRNVLRFSLDPDEIAVEINLNGAGDPFELEREQLAATFARQQLPPYSLLLREIMQRDPTLSIRDDEAEESWRIVEPILAAWTDGTVPLEEYPAGSAGPAR</sequence>
<accession>A0ABV9S363</accession>
<comment type="function">
    <text evidence="6">Catalyzes the oxidation of glucose 6-phosphate to 6-phosphogluconolactone.</text>
</comment>
<evidence type="ECO:0000313" key="9">
    <source>
        <dbReference type="EMBL" id="MFC4855792.1"/>
    </source>
</evidence>
<dbReference type="SUPFAM" id="SSF51735">
    <property type="entry name" value="NAD(P)-binding Rossmann-fold domains"/>
    <property type="match status" value="1"/>
</dbReference>
<feature type="binding site" evidence="6">
    <location>
        <position position="221"/>
    </location>
    <ligand>
        <name>substrate</name>
    </ligand>
</feature>
<evidence type="ECO:0000256" key="5">
    <source>
        <dbReference type="ARBA" id="ARBA00023277"/>
    </source>
</evidence>
<comment type="caution">
    <text evidence="9">The sequence shown here is derived from an EMBL/GenBank/DDBJ whole genome shotgun (WGS) entry which is preliminary data.</text>
</comment>
<feature type="active site" description="Proton acceptor" evidence="6">
    <location>
        <position position="226"/>
    </location>
</feature>
<evidence type="ECO:0000256" key="3">
    <source>
        <dbReference type="ARBA" id="ARBA00022857"/>
    </source>
</evidence>
<dbReference type="SUPFAM" id="SSF55347">
    <property type="entry name" value="Glyceraldehyde-3-phosphate dehydrogenase-like, C-terminal domain"/>
    <property type="match status" value="1"/>
</dbReference>
<keyword evidence="10" id="KW-1185">Reference proteome</keyword>
<dbReference type="HAMAP" id="MF_00966">
    <property type="entry name" value="G6PD"/>
    <property type="match status" value="1"/>
</dbReference>
<feature type="binding site" evidence="6">
    <location>
        <position position="202"/>
    </location>
    <ligand>
        <name>substrate</name>
    </ligand>
</feature>
<dbReference type="InterPro" id="IPR001282">
    <property type="entry name" value="G6P_DH"/>
</dbReference>
<dbReference type="InterPro" id="IPR022675">
    <property type="entry name" value="G6P_DH_C"/>
</dbReference>
<dbReference type="InterPro" id="IPR022674">
    <property type="entry name" value="G6P_DH_NAD-bd"/>
</dbReference>
<protein>
    <recommendedName>
        <fullName evidence="6">Glucose-6-phosphate 1-dehydrogenase</fullName>
        <shortName evidence="6">G6PD</shortName>
        <ecNumber evidence="6">1.1.1.49</ecNumber>
    </recommendedName>
</protein>
<evidence type="ECO:0000256" key="6">
    <source>
        <dbReference type="HAMAP-Rule" id="MF_00966"/>
    </source>
</evidence>
<dbReference type="Gene3D" id="3.30.360.10">
    <property type="entry name" value="Dihydrodipicolinate Reductase, domain 2"/>
    <property type="match status" value="1"/>
</dbReference>
<keyword evidence="2 6" id="KW-0313">Glucose metabolism</keyword>
<feature type="binding site" evidence="6">
    <location>
        <position position="326"/>
    </location>
    <ligand>
        <name>substrate</name>
    </ligand>
</feature>
<evidence type="ECO:0000259" key="7">
    <source>
        <dbReference type="Pfam" id="PF00479"/>
    </source>
</evidence>
<dbReference type="GO" id="GO:0004345">
    <property type="term" value="F:glucose-6-phosphate dehydrogenase activity"/>
    <property type="evidence" value="ECO:0007669"/>
    <property type="project" value="UniProtKB-EC"/>
</dbReference>
<organism evidence="9 10">
    <name type="scientific">Actinophytocola glycyrrhizae</name>
    <dbReference type="NCBI Taxonomy" id="2044873"/>
    <lineage>
        <taxon>Bacteria</taxon>
        <taxon>Bacillati</taxon>
        <taxon>Actinomycetota</taxon>
        <taxon>Actinomycetes</taxon>
        <taxon>Pseudonocardiales</taxon>
        <taxon>Pseudonocardiaceae</taxon>
    </lineage>
</organism>
<dbReference type="Proteomes" id="UP001595859">
    <property type="component" value="Unassembled WGS sequence"/>
</dbReference>
<dbReference type="NCBIfam" id="NF009492">
    <property type="entry name" value="PRK12853.1-3"/>
    <property type="match status" value="1"/>
</dbReference>
<feature type="binding site" evidence="6">
    <location>
        <position position="164"/>
    </location>
    <ligand>
        <name>substrate</name>
    </ligand>
</feature>
<evidence type="ECO:0000256" key="2">
    <source>
        <dbReference type="ARBA" id="ARBA00022526"/>
    </source>
</evidence>
<comment type="catalytic activity">
    <reaction evidence="6">
        <text>D-glucose 6-phosphate + NADP(+) = 6-phospho-D-glucono-1,5-lactone + NADPH + H(+)</text>
        <dbReference type="Rhea" id="RHEA:15841"/>
        <dbReference type="ChEBI" id="CHEBI:15378"/>
        <dbReference type="ChEBI" id="CHEBI:57783"/>
        <dbReference type="ChEBI" id="CHEBI:57955"/>
        <dbReference type="ChEBI" id="CHEBI:58349"/>
        <dbReference type="ChEBI" id="CHEBI:61548"/>
        <dbReference type="EC" id="1.1.1.49"/>
    </reaction>
</comment>
<evidence type="ECO:0000259" key="8">
    <source>
        <dbReference type="Pfam" id="PF02781"/>
    </source>
</evidence>
<evidence type="ECO:0000313" key="10">
    <source>
        <dbReference type="Proteomes" id="UP001595859"/>
    </source>
</evidence>
<dbReference type="NCBIfam" id="TIGR00871">
    <property type="entry name" value="zwf"/>
    <property type="match status" value="1"/>
</dbReference>
<comment type="pathway">
    <text evidence="1 6">Carbohydrate degradation; pentose phosphate pathway; D-ribulose 5-phosphate from D-glucose 6-phosphate (oxidative stage): step 1/3.</text>
</comment>
<name>A0ABV9S363_9PSEU</name>
<proteinExistence type="inferred from homology"/>
<feature type="domain" description="Glucose-6-phosphate dehydrogenase C-terminal" evidence="8">
    <location>
        <begin position="177"/>
        <end position="453"/>
    </location>
</feature>
<feature type="binding site" evidence="6">
    <location>
        <begin position="84"/>
        <end position="85"/>
    </location>
    <ligand>
        <name>NADP(+)</name>
        <dbReference type="ChEBI" id="CHEBI:58349"/>
    </ligand>
</feature>
<dbReference type="Pfam" id="PF02781">
    <property type="entry name" value="G6PD_C"/>
    <property type="match status" value="1"/>
</dbReference>
<keyword evidence="3 6" id="KW-0521">NADP</keyword>